<evidence type="ECO:0000313" key="6">
    <source>
        <dbReference type="Proteomes" id="UP000030184"/>
    </source>
</evidence>
<dbReference type="Gene3D" id="3.20.80.10">
    <property type="entry name" value="Regulatory factor, effector binding domain"/>
    <property type="match status" value="1"/>
</dbReference>
<keyword evidence="1" id="KW-0812">Transmembrane</keyword>
<evidence type="ECO:0000313" key="3">
    <source>
        <dbReference type="EMBL" id="GAL69498.1"/>
    </source>
</evidence>
<evidence type="ECO:0000313" key="4">
    <source>
        <dbReference type="EMBL" id="GAL89012.1"/>
    </source>
</evidence>
<dbReference type="Proteomes" id="UP000030184">
    <property type="component" value="Unassembled WGS sequence"/>
</dbReference>
<reference evidence="6" key="1">
    <citation type="journal article" date="2014" name="Genome Announc.">
        <title>Draft Genome Sequence of Marine Flavobacterium Jejuia pallidilutea Strain 11shimoA1 and Pigmentation Mutants.</title>
        <authorList>
            <person name="Takatani N."/>
            <person name="Nakanishi M."/>
            <person name="Meirelles P."/>
            <person name="Mino S."/>
            <person name="Suda W."/>
            <person name="Oshima K."/>
            <person name="Hattori M."/>
            <person name="Ohkuma M."/>
            <person name="Hosokawa M."/>
            <person name="Miyashita K."/>
            <person name="Thompson F.L."/>
            <person name="Niwa A."/>
            <person name="Sawabe T."/>
            <person name="Sawabe T."/>
        </authorList>
    </citation>
    <scope>NUCLEOTIDE SEQUENCE [LARGE SCALE GENOMIC DNA]</scope>
    <source>
        <strain evidence="6">JCM 19538</strain>
    </source>
</reference>
<protein>
    <recommendedName>
        <fullName evidence="7">SOUL heme-binding protein</fullName>
    </recommendedName>
</protein>
<dbReference type="Proteomes" id="UP000029646">
    <property type="component" value="Unassembled WGS sequence"/>
</dbReference>
<dbReference type="Proteomes" id="UP000029641">
    <property type="component" value="Unassembled WGS sequence"/>
</dbReference>
<keyword evidence="1" id="KW-0472">Membrane</keyword>
<proteinExistence type="predicted"/>
<sequence length="197" mass="22460">MKLKTILIILGSIVALFFIAQIIYYYSVQSGIETYPYTLVKSYDDIEIRKYEASLFTSVKLNSSNYKKASSEGFSVLAGYIFGDNKENKKIAMTSPVAMTLEDSTTMLFMVPRQFKKDDLPAPNKKDIEFKDMPAKTMAAITFGGWANSEKIERYKSKLKAALEAKAIKHSNTFYFFGYNAPFEMIHRKNEVVVELQ</sequence>
<dbReference type="AlphaFoldDB" id="A0A090VQ34"/>
<organism evidence="2 5">
    <name type="scientific">Jejuia pallidilutea</name>
    <dbReference type="NCBI Taxonomy" id="504487"/>
    <lineage>
        <taxon>Bacteria</taxon>
        <taxon>Pseudomonadati</taxon>
        <taxon>Bacteroidota</taxon>
        <taxon>Flavobacteriia</taxon>
        <taxon>Flavobacteriales</taxon>
        <taxon>Flavobacteriaceae</taxon>
        <taxon>Jejuia</taxon>
    </lineage>
</organism>
<dbReference type="InterPro" id="IPR006917">
    <property type="entry name" value="SOUL_heme-bd"/>
</dbReference>
<dbReference type="OrthoDB" id="2156220at2"/>
<comment type="caution">
    <text evidence="2">The sequence shown here is derived from an EMBL/GenBank/DDBJ whole genome shotgun (WGS) entry which is preliminary data.</text>
</comment>
<dbReference type="EMBL" id="BBNS01000001">
    <property type="protein sequence ID" value="GAL69498.1"/>
    <property type="molecule type" value="Genomic_DNA"/>
</dbReference>
<dbReference type="InterPro" id="IPR011256">
    <property type="entry name" value="Reg_factor_effector_dom_sf"/>
</dbReference>
<dbReference type="EMBL" id="BBNR01000001">
    <property type="protein sequence ID" value="GAL65429.1"/>
    <property type="molecule type" value="Genomic_DNA"/>
</dbReference>
<evidence type="ECO:0000256" key="1">
    <source>
        <dbReference type="SAM" id="Phobius"/>
    </source>
</evidence>
<feature type="transmembrane region" description="Helical" evidence="1">
    <location>
        <begin position="7"/>
        <end position="26"/>
    </location>
</feature>
<dbReference type="RefSeq" id="WP_042240317.1">
    <property type="nucleotide sequence ID" value="NZ_BBNR01000001.1"/>
</dbReference>
<evidence type="ECO:0000313" key="5">
    <source>
        <dbReference type="Proteomes" id="UP000029641"/>
    </source>
</evidence>
<dbReference type="PANTHER" id="PTHR11220">
    <property type="entry name" value="HEME-BINDING PROTEIN-RELATED"/>
    <property type="match status" value="1"/>
</dbReference>
<dbReference type="SUPFAM" id="SSF55136">
    <property type="entry name" value="Probable bacterial effector-binding domain"/>
    <property type="match status" value="1"/>
</dbReference>
<dbReference type="eggNOG" id="COG3449">
    <property type="taxonomic scope" value="Bacteria"/>
</dbReference>
<keyword evidence="6" id="KW-1185">Reference proteome</keyword>
<keyword evidence="1" id="KW-1133">Transmembrane helix</keyword>
<dbReference type="EMBL" id="BBNY01000005">
    <property type="protein sequence ID" value="GAL89012.1"/>
    <property type="molecule type" value="Genomic_DNA"/>
</dbReference>
<dbReference type="Pfam" id="PF04832">
    <property type="entry name" value="SOUL"/>
    <property type="match status" value="1"/>
</dbReference>
<name>A0A090VQ34_9FLAO</name>
<dbReference type="FunFam" id="3.20.80.10:FF:000002">
    <property type="entry name" value="Heme-binding protein 2"/>
    <property type="match status" value="1"/>
</dbReference>
<dbReference type="PANTHER" id="PTHR11220:SF58">
    <property type="entry name" value="SOUL HEME-BINDING FAMILY PROTEIN"/>
    <property type="match status" value="1"/>
</dbReference>
<gene>
    <name evidence="2" type="ORF">JCM19301_3889</name>
    <name evidence="3" type="ORF">JCM19302_4227</name>
    <name evidence="4" type="ORF">JCM19538_2001</name>
</gene>
<accession>A0A090VQ34</accession>
<evidence type="ECO:0000313" key="2">
    <source>
        <dbReference type="EMBL" id="GAL65429.1"/>
    </source>
</evidence>
<evidence type="ECO:0008006" key="7">
    <source>
        <dbReference type="Google" id="ProtNLM"/>
    </source>
</evidence>